<dbReference type="RefSeq" id="WP_045699835.1">
    <property type="nucleotide sequence ID" value="NZ_JZKH01000049.1"/>
</dbReference>
<evidence type="ECO:0000313" key="2">
    <source>
        <dbReference type="Proteomes" id="UP000033699"/>
    </source>
</evidence>
<evidence type="ECO:0000313" key="1">
    <source>
        <dbReference type="EMBL" id="KJS60164.1"/>
    </source>
</evidence>
<gene>
    <name evidence="1" type="ORF">VM95_22665</name>
</gene>
<comment type="caution">
    <text evidence="1">The sequence shown here is derived from an EMBL/GenBank/DDBJ whole genome shotgun (WGS) entry which is preliminary data.</text>
</comment>
<dbReference type="AlphaFoldDB" id="A0A0F2TAC8"/>
<accession>A0A0F2TAC8</accession>
<dbReference type="EMBL" id="JZKH01000049">
    <property type="protein sequence ID" value="KJS60164.1"/>
    <property type="molecule type" value="Genomic_DNA"/>
</dbReference>
<dbReference type="PATRIC" id="fig|359131.3.peg.5408"/>
<name>A0A0F2TAC8_STRR3</name>
<protein>
    <submittedName>
        <fullName evidence="1">Uncharacterized protein</fullName>
    </submittedName>
</protein>
<sequence>MSAVLAGISGLMAPTLFPSLDHALPVLWENVRDLPVREAHRDLIRLCIGPAGGEGVANCLARHGSWSITLYIGSMTSWTAHPITISTHRP</sequence>
<organism evidence="1 2">
    <name type="scientific">Streptomyces rubellomurinus (strain ATCC 31215)</name>
    <dbReference type="NCBI Taxonomy" id="359131"/>
    <lineage>
        <taxon>Bacteria</taxon>
        <taxon>Bacillati</taxon>
        <taxon>Actinomycetota</taxon>
        <taxon>Actinomycetes</taxon>
        <taxon>Kitasatosporales</taxon>
        <taxon>Streptomycetaceae</taxon>
        <taxon>Streptomyces</taxon>
    </lineage>
</organism>
<dbReference type="Proteomes" id="UP000033699">
    <property type="component" value="Unassembled WGS sequence"/>
</dbReference>
<keyword evidence="2" id="KW-1185">Reference proteome</keyword>
<proteinExistence type="predicted"/>
<reference evidence="1 2" key="1">
    <citation type="submission" date="2015-02" db="EMBL/GenBank/DDBJ databases">
        <authorList>
            <person name="Ju K.-S."/>
            <person name="Doroghazi J.R."/>
            <person name="Metcalf W."/>
        </authorList>
    </citation>
    <scope>NUCLEOTIDE SEQUENCE [LARGE SCALE GENOMIC DNA]</scope>
    <source>
        <strain evidence="1 2">ATCC 31215</strain>
    </source>
</reference>
<dbReference type="OrthoDB" id="4234353at2"/>